<reference evidence="6 7" key="1">
    <citation type="submission" date="2018-08" db="EMBL/GenBank/DDBJ databases">
        <title>Wenzhouxiangella salilacus sp. nov., a novel bacterium isolated from a saline lake in Xinjiang Province, China.</title>
        <authorList>
            <person name="Han S."/>
        </authorList>
    </citation>
    <scope>NUCLEOTIDE SEQUENCE [LARGE SCALE GENOMIC DNA]</scope>
    <source>
        <strain evidence="6 7">XDB06</strain>
    </source>
</reference>
<dbReference type="PANTHER" id="PTHR46743">
    <property type="entry name" value="TEICHOIC ACIDS EXPORT ATP-BINDING PROTEIN TAGH"/>
    <property type="match status" value="1"/>
</dbReference>
<dbReference type="SUPFAM" id="SSF52540">
    <property type="entry name" value="P-loop containing nucleoside triphosphate hydrolases"/>
    <property type="match status" value="1"/>
</dbReference>
<dbReference type="GO" id="GO:0140359">
    <property type="term" value="F:ABC-type transporter activity"/>
    <property type="evidence" value="ECO:0007669"/>
    <property type="project" value="InterPro"/>
</dbReference>
<organism evidence="6 7">
    <name type="scientific">Wenzhouxiangella sediminis</name>
    <dbReference type="NCBI Taxonomy" id="1792836"/>
    <lineage>
        <taxon>Bacteria</taxon>
        <taxon>Pseudomonadati</taxon>
        <taxon>Pseudomonadota</taxon>
        <taxon>Gammaproteobacteria</taxon>
        <taxon>Chromatiales</taxon>
        <taxon>Wenzhouxiangellaceae</taxon>
        <taxon>Wenzhouxiangella</taxon>
    </lineage>
</organism>
<feature type="domain" description="ABC transporter" evidence="5">
    <location>
        <begin position="1"/>
        <end position="243"/>
    </location>
</feature>
<evidence type="ECO:0000313" key="7">
    <source>
        <dbReference type="Proteomes" id="UP000260351"/>
    </source>
</evidence>
<comment type="similarity">
    <text evidence="1">Belongs to the ABC transporter superfamily.</text>
</comment>
<dbReference type="InterPro" id="IPR050683">
    <property type="entry name" value="Bact_Polysacc_Export_ATP-bd"/>
</dbReference>
<dbReference type="InterPro" id="IPR003439">
    <property type="entry name" value="ABC_transporter-like_ATP-bd"/>
</dbReference>
<keyword evidence="2" id="KW-0813">Transport</keyword>
<dbReference type="OrthoDB" id="9778870at2"/>
<dbReference type="PROSITE" id="PS50893">
    <property type="entry name" value="ABC_TRANSPORTER_2"/>
    <property type="match status" value="1"/>
</dbReference>
<dbReference type="GO" id="GO:0005524">
    <property type="term" value="F:ATP binding"/>
    <property type="evidence" value="ECO:0007669"/>
    <property type="project" value="UniProtKB-KW"/>
</dbReference>
<evidence type="ECO:0000256" key="2">
    <source>
        <dbReference type="ARBA" id="ARBA00022448"/>
    </source>
</evidence>
<dbReference type="CDD" id="cd03220">
    <property type="entry name" value="ABC_KpsT_Wzt"/>
    <property type="match status" value="1"/>
</dbReference>
<keyword evidence="7" id="KW-1185">Reference proteome</keyword>
<keyword evidence="4 6" id="KW-0067">ATP-binding</keyword>
<protein>
    <submittedName>
        <fullName evidence="6">ABC transporter ATP-binding protein</fullName>
    </submittedName>
</protein>
<dbReference type="InterPro" id="IPR015860">
    <property type="entry name" value="ABC_transpr_TagH-like"/>
</dbReference>
<dbReference type="EMBL" id="QUZK01000052">
    <property type="protein sequence ID" value="RFF29167.1"/>
    <property type="molecule type" value="Genomic_DNA"/>
</dbReference>
<evidence type="ECO:0000259" key="5">
    <source>
        <dbReference type="PROSITE" id="PS50893"/>
    </source>
</evidence>
<comment type="caution">
    <text evidence="6">The sequence shown here is derived from an EMBL/GenBank/DDBJ whole genome shotgun (WGS) entry which is preliminary data.</text>
</comment>
<evidence type="ECO:0000256" key="3">
    <source>
        <dbReference type="ARBA" id="ARBA00022741"/>
    </source>
</evidence>
<sequence>MRLDGVSKRYPPTVRSGERMRAFWQLLWRGQAQGGTSVLEDVSFDIIPGESLGIIGSNGAGKSTLLKVITGVLEPTRGEIQKRGSVAALLELGAGFDPEYTGFDNLRMNAAFLGLSRAQVEERLDDILSFADIGDSIHEPVKHYSSGMVVRLGFAVVASVRPDLLITDEVLAVGDESFQKKCIRWIEGYLADGGTMMMVSHNMYQVQKLCRHALWLEAGRVARYGDVFDVTQSYLAWHERKHARQESPAHGRNENAPYRIDRMVLSPANDGSTVVAMGGRLDVRLELSSPDERPPVAVVGVVRADGTPIYGVGTDHDGVEPVEIAPGRYAIEISFSDLPLLPGGYAARAHALDSEGLRMHDTVEETFTVTGKTREVGLVRLKHEWRRP</sequence>
<dbReference type="GO" id="GO:0016020">
    <property type="term" value="C:membrane"/>
    <property type="evidence" value="ECO:0007669"/>
    <property type="project" value="InterPro"/>
</dbReference>
<dbReference type="PANTHER" id="PTHR46743:SF2">
    <property type="entry name" value="TEICHOIC ACIDS EXPORT ATP-BINDING PROTEIN TAGH"/>
    <property type="match status" value="1"/>
</dbReference>
<dbReference type="InterPro" id="IPR029439">
    <property type="entry name" value="Wzt_C"/>
</dbReference>
<keyword evidence="3" id="KW-0547">Nucleotide-binding</keyword>
<dbReference type="Gene3D" id="2.70.50.60">
    <property type="entry name" value="abc- transporter (atp binding component) like domain"/>
    <property type="match status" value="1"/>
</dbReference>
<evidence type="ECO:0000256" key="1">
    <source>
        <dbReference type="ARBA" id="ARBA00005417"/>
    </source>
</evidence>
<gene>
    <name evidence="6" type="ORF">DZC52_14400</name>
</gene>
<accession>A0A3E1K552</accession>
<dbReference type="AlphaFoldDB" id="A0A3E1K552"/>
<dbReference type="Pfam" id="PF00005">
    <property type="entry name" value="ABC_tran"/>
    <property type="match status" value="1"/>
</dbReference>
<dbReference type="InterPro" id="IPR003593">
    <property type="entry name" value="AAA+_ATPase"/>
</dbReference>
<proteinExistence type="inferred from homology"/>
<evidence type="ECO:0000256" key="4">
    <source>
        <dbReference type="ARBA" id="ARBA00022840"/>
    </source>
</evidence>
<dbReference type="Proteomes" id="UP000260351">
    <property type="component" value="Unassembled WGS sequence"/>
</dbReference>
<dbReference type="GO" id="GO:0016887">
    <property type="term" value="F:ATP hydrolysis activity"/>
    <property type="evidence" value="ECO:0007669"/>
    <property type="project" value="InterPro"/>
</dbReference>
<name>A0A3E1K552_9GAMM</name>
<evidence type="ECO:0000313" key="6">
    <source>
        <dbReference type="EMBL" id="RFF29167.1"/>
    </source>
</evidence>
<dbReference type="CDD" id="cd10147">
    <property type="entry name" value="Wzt_C-like"/>
    <property type="match status" value="1"/>
</dbReference>
<dbReference type="SMART" id="SM00382">
    <property type="entry name" value="AAA"/>
    <property type="match status" value="1"/>
</dbReference>
<dbReference type="Gene3D" id="3.40.50.300">
    <property type="entry name" value="P-loop containing nucleotide triphosphate hydrolases"/>
    <property type="match status" value="1"/>
</dbReference>
<dbReference type="InterPro" id="IPR027417">
    <property type="entry name" value="P-loop_NTPase"/>
</dbReference>